<dbReference type="InterPro" id="IPR014347">
    <property type="entry name" value="Tautomerase/MIF_sf"/>
</dbReference>
<sequence>MPFARITVAAADLPTETGARLATEITELLDKVLLKDAAHAVVHLNLTAPDRWFVGGERLADATGAHLEVSITAGTNTTAEKTEFVERAYEVLARNLGLLPAAVYVALYELDGESYGYNGVTQLARLRANPSGRD</sequence>
<dbReference type="Gene3D" id="3.30.429.10">
    <property type="entry name" value="Macrophage Migration Inhibitory Factor"/>
    <property type="match status" value="2"/>
</dbReference>
<name>A0A7K1V6Q5_9NOCA</name>
<keyword evidence="2" id="KW-1185">Reference proteome</keyword>
<dbReference type="AlphaFoldDB" id="A0A7K1V6Q5"/>
<dbReference type="PANTHER" id="PTHR35530:SF1">
    <property type="entry name" value="2-HYDROXYMUCONATE TAUTOMERASE"/>
    <property type="match status" value="1"/>
</dbReference>
<evidence type="ECO:0000313" key="1">
    <source>
        <dbReference type="EMBL" id="MVU81778.1"/>
    </source>
</evidence>
<organism evidence="1 2">
    <name type="scientific">Nocardia terrae</name>
    <dbReference type="NCBI Taxonomy" id="2675851"/>
    <lineage>
        <taxon>Bacteria</taxon>
        <taxon>Bacillati</taxon>
        <taxon>Actinomycetota</taxon>
        <taxon>Actinomycetes</taxon>
        <taxon>Mycobacteriales</taxon>
        <taxon>Nocardiaceae</taxon>
        <taxon>Nocardia</taxon>
    </lineage>
</organism>
<accession>A0A7K1V6Q5</accession>
<proteinExistence type="predicted"/>
<gene>
    <name evidence="1" type="ORF">GPX89_31645</name>
</gene>
<evidence type="ECO:0000313" key="2">
    <source>
        <dbReference type="Proteomes" id="UP000466794"/>
    </source>
</evidence>
<dbReference type="RefSeq" id="WP_157391388.1">
    <property type="nucleotide sequence ID" value="NZ_WRPP01000007.1"/>
</dbReference>
<dbReference type="Proteomes" id="UP000466794">
    <property type="component" value="Unassembled WGS sequence"/>
</dbReference>
<dbReference type="SUPFAM" id="SSF55331">
    <property type="entry name" value="Tautomerase/MIF"/>
    <property type="match status" value="1"/>
</dbReference>
<comment type="caution">
    <text evidence="1">The sequence shown here is derived from an EMBL/GenBank/DDBJ whole genome shotgun (WGS) entry which is preliminary data.</text>
</comment>
<evidence type="ECO:0008006" key="3">
    <source>
        <dbReference type="Google" id="ProtNLM"/>
    </source>
</evidence>
<protein>
    <recommendedName>
        <fullName evidence="3">4-oxalocrotonate tautomerase</fullName>
    </recommendedName>
</protein>
<dbReference type="EMBL" id="WRPP01000007">
    <property type="protein sequence ID" value="MVU81778.1"/>
    <property type="molecule type" value="Genomic_DNA"/>
</dbReference>
<reference evidence="1 2" key="1">
    <citation type="submission" date="2019-12" db="EMBL/GenBank/DDBJ databases">
        <title>Nocardia sp. nov. ET3-3 isolated from soil.</title>
        <authorList>
            <person name="Kanchanasin P."/>
            <person name="Tanasupawat S."/>
            <person name="Yuki M."/>
            <person name="Kudo T."/>
        </authorList>
    </citation>
    <scope>NUCLEOTIDE SEQUENCE [LARGE SCALE GENOMIC DNA]</scope>
    <source>
        <strain evidence="1 2">ET3-3</strain>
    </source>
</reference>
<dbReference type="PANTHER" id="PTHR35530">
    <property type="entry name" value="TAUTOMERASE-RELATED"/>
    <property type="match status" value="1"/>
</dbReference>